<dbReference type="PANTHER" id="PTHR47129:SF1">
    <property type="entry name" value="NMRA-LIKE DOMAIN-CONTAINING PROTEIN"/>
    <property type="match status" value="1"/>
</dbReference>
<dbReference type="Gene3D" id="3.90.25.10">
    <property type="entry name" value="UDP-galactose 4-epimerase, domain 1"/>
    <property type="match status" value="1"/>
</dbReference>
<gene>
    <name evidence="2" type="ORF">DI626_00320</name>
</gene>
<accession>A0A2W5A368</accession>
<name>A0A2W5A368_9BACT</name>
<comment type="caution">
    <text evidence="2">The sequence shown here is derived from an EMBL/GenBank/DDBJ whole genome shotgun (WGS) entry which is preliminary data.</text>
</comment>
<dbReference type="Proteomes" id="UP000249557">
    <property type="component" value="Unassembled WGS sequence"/>
</dbReference>
<dbReference type="InterPro" id="IPR052718">
    <property type="entry name" value="NmrA-type_oxidoreductase"/>
</dbReference>
<protein>
    <submittedName>
        <fullName evidence="2">NAD(P)-dependent oxidoreductase</fullName>
    </submittedName>
</protein>
<dbReference type="Gene3D" id="3.40.50.720">
    <property type="entry name" value="NAD(P)-binding Rossmann-like Domain"/>
    <property type="match status" value="1"/>
</dbReference>
<dbReference type="CDD" id="cd05269">
    <property type="entry name" value="TMR_SDR_a"/>
    <property type="match status" value="1"/>
</dbReference>
<dbReference type="Pfam" id="PF13460">
    <property type="entry name" value="NAD_binding_10"/>
    <property type="match status" value="1"/>
</dbReference>
<dbReference type="PANTHER" id="PTHR47129">
    <property type="entry name" value="QUINONE OXIDOREDUCTASE 2"/>
    <property type="match status" value="1"/>
</dbReference>
<feature type="domain" description="NAD(P)-binding" evidence="1">
    <location>
        <begin position="7"/>
        <end position="146"/>
    </location>
</feature>
<proteinExistence type="predicted"/>
<dbReference type="InterPro" id="IPR036291">
    <property type="entry name" value="NAD(P)-bd_dom_sf"/>
</dbReference>
<reference evidence="2 3" key="1">
    <citation type="submission" date="2017-08" db="EMBL/GenBank/DDBJ databases">
        <title>Infants hospitalized years apart are colonized by the same room-sourced microbial strains.</title>
        <authorList>
            <person name="Brooks B."/>
            <person name="Olm M.R."/>
            <person name="Firek B.A."/>
            <person name="Baker R."/>
            <person name="Thomas B.C."/>
            <person name="Morowitz M.J."/>
            <person name="Banfield J.F."/>
        </authorList>
    </citation>
    <scope>NUCLEOTIDE SEQUENCE [LARGE SCALE GENOMIC DNA]</scope>
    <source>
        <strain evidence="2">S2_018_000_R2_104</strain>
    </source>
</reference>
<dbReference type="SUPFAM" id="SSF51735">
    <property type="entry name" value="NAD(P)-binding Rossmann-fold domains"/>
    <property type="match status" value="1"/>
</dbReference>
<evidence type="ECO:0000259" key="1">
    <source>
        <dbReference type="Pfam" id="PF13460"/>
    </source>
</evidence>
<evidence type="ECO:0000313" key="2">
    <source>
        <dbReference type="EMBL" id="PZO89030.1"/>
    </source>
</evidence>
<evidence type="ECO:0000313" key="3">
    <source>
        <dbReference type="Proteomes" id="UP000249557"/>
    </source>
</evidence>
<organism evidence="2 3">
    <name type="scientific">Micavibrio aeruginosavorus</name>
    <dbReference type="NCBI Taxonomy" id="349221"/>
    <lineage>
        <taxon>Bacteria</taxon>
        <taxon>Pseudomonadati</taxon>
        <taxon>Bdellovibrionota</taxon>
        <taxon>Bdellovibrionia</taxon>
        <taxon>Bdellovibrionales</taxon>
        <taxon>Pseudobdellovibrionaceae</taxon>
        <taxon>Micavibrio</taxon>
    </lineage>
</organism>
<sequence>MTIGITGATGQLGRLVIEQLKNKGLGDQIVALVRDPTKAADLGVTTRVADYNQPDTLDSALAGIDRLLLISSNDLSAPGLRAKQHEAVIAAAKRAGVQLLAYTSLLHAERWILPFAEDHKATEKALKESGIPYVLLRNGWYTENYTAFLGGVLQAGVLYSSSQEGKISLATRLDYADAAAAVIAGEGHAGKTYELAGDLAHAVRDILTEVSAQTGASLRYEGVTEKEHLSALSKAGIPEIWASMIVLPEVYGVAEGLLLDENRTLSTLIGRPTTPLKQAVTDALQRINQQ</sequence>
<dbReference type="InterPro" id="IPR016040">
    <property type="entry name" value="NAD(P)-bd_dom"/>
</dbReference>
<dbReference type="AlphaFoldDB" id="A0A2W5A368"/>
<dbReference type="EMBL" id="QFNK01000002">
    <property type="protein sequence ID" value="PZO89030.1"/>
    <property type="molecule type" value="Genomic_DNA"/>
</dbReference>